<dbReference type="STRING" id="1965070.A0A3S3PA98"/>
<reference evidence="10" key="2">
    <citation type="submission" date="2018-11" db="EMBL/GenBank/DDBJ databases">
        <title>Trombidioid mite genomics.</title>
        <authorList>
            <person name="Dong X."/>
        </authorList>
    </citation>
    <scope>NUCLEOTIDE SEQUENCE</scope>
    <source>
        <strain evidence="10">UoL-WK</strain>
    </source>
</reference>
<organism evidence="10 11">
    <name type="scientific">Dinothrombium tinctorium</name>
    <dbReference type="NCBI Taxonomy" id="1965070"/>
    <lineage>
        <taxon>Eukaryota</taxon>
        <taxon>Metazoa</taxon>
        <taxon>Ecdysozoa</taxon>
        <taxon>Arthropoda</taxon>
        <taxon>Chelicerata</taxon>
        <taxon>Arachnida</taxon>
        <taxon>Acari</taxon>
        <taxon>Acariformes</taxon>
        <taxon>Trombidiformes</taxon>
        <taxon>Prostigmata</taxon>
        <taxon>Anystina</taxon>
        <taxon>Parasitengona</taxon>
        <taxon>Trombidioidea</taxon>
        <taxon>Trombidiidae</taxon>
        <taxon>Dinothrombium</taxon>
    </lineage>
</organism>
<gene>
    <name evidence="10" type="ORF">B4U79_00376</name>
    <name evidence="8" type="ORF">B4U79_05475</name>
    <name evidence="9" type="ORF">B4U79_14010</name>
</gene>
<keyword evidence="4 5" id="KW-0472">Membrane</keyword>
<dbReference type="GO" id="GO:0016020">
    <property type="term" value="C:membrane"/>
    <property type="evidence" value="ECO:0007669"/>
    <property type="project" value="UniProtKB-SubCell"/>
</dbReference>
<evidence type="ECO:0000259" key="6">
    <source>
        <dbReference type="Pfam" id="PF07782"/>
    </source>
</evidence>
<comment type="caution">
    <text evidence="10">The sequence shown here is derived from an EMBL/GenBank/DDBJ whole genome shotgun (WGS) entry which is preliminary data.</text>
</comment>
<evidence type="ECO:0000313" key="10">
    <source>
        <dbReference type="EMBL" id="RWS15552.1"/>
    </source>
</evidence>
<dbReference type="InterPro" id="IPR012858">
    <property type="entry name" value="DC_STAMP-like"/>
</dbReference>
<dbReference type="EMBL" id="NCKU01000789">
    <property type="protein sequence ID" value="RWS14153.1"/>
    <property type="molecule type" value="Genomic_DNA"/>
</dbReference>
<evidence type="ECO:0000313" key="8">
    <source>
        <dbReference type="EMBL" id="RWS14000.1"/>
    </source>
</evidence>
<evidence type="ECO:0000313" key="11">
    <source>
        <dbReference type="Proteomes" id="UP000285301"/>
    </source>
</evidence>
<keyword evidence="2 5" id="KW-0812">Transmembrane</keyword>
<evidence type="ECO:0000256" key="2">
    <source>
        <dbReference type="ARBA" id="ARBA00022692"/>
    </source>
</evidence>
<dbReference type="EMBL" id="NCKU01000425">
    <property type="protein sequence ID" value="RWS15552.1"/>
    <property type="molecule type" value="Genomic_DNA"/>
</dbReference>
<feature type="domain" description="Dendritic cell-specific transmembrane protein-like" evidence="6">
    <location>
        <begin position="423"/>
        <end position="613"/>
    </location>
</feature>
<feature type="transmembrane region" description="Helical" evidence="5">
    <location>
        <begin position="295"/>
        <end position="318"/>
    </location>
</feature>
<evidence type="ECO:0000259" key="7">
    <source>
        <dbReference type="Pfam" id="PF26037"/>
    </source>
</evidence>
<dbReference type="PANTHER" id="PTHR21041:SF17">
    <property type="entry name" value="E3 UBIQUITIN-PROTEIN LIGASE DCST1"/>
    <property type="match status" value="1"/>
</dbReference>
<evidence type="ECO:0000256" key="3">
    <source>
        <dbReference type="ARBA" id="ARBA00022989"/>
    </source>
</evidence>
<feature type="transmembrane region" description="Helical" evidence="5">
    <location>
        <begin position="387"/>
        <end position="410"/>
    </location>
</feature>
<dbReference type="Proteomes" id="UP000285301">
    <property type="component" value="Unassembled WGS sequence"/>
</dbReference>
<feature type="transmembrane region" description="Helical" evidence="5">
    <location>
        <begin position="129"/>
        <end position="148"/>
    </location>
</feature>
<dbReference type="OrthoDB" id="6514499at2759"/>
<dbReference type="Pfam" id="PF26037">
    <property type="entry name" value="zf-RING_DCST1_C"/>
    <property type="match status" value="1"/>
</dbReference>
<dbReference type="Pfam" id="PF07782">
    <property type="entry name" value="DC_STAMP"/>
    <property type="match status" value="1"/>
</dbReference>
<keyword evidence="11" id="KW-1185">Reference proteome</keyword>
<accession>A0A3S3PA98</accession>
<evidence type="ECO:0000256" key="5">
    <source>
        <dbReference type="SAM" id="Phobius"/>
    </source>
</evidence>
<feature type="transmembrane region" description="Helical" evidence="5">
    <location>
        <begin position="91"/>
        <end position="117"/>
    </location>
</feature>
<proteinExistence type="predicted"/>
<dbReference type="InterPro" id="IPR058842">
    <property type="entry name" value="DCST1_C"/>
</dbReference>
<feature type="transmembrane region" description="Helical" evidence="5">
    <location>
        <begin position="478"/>
        <end position="499"/>
    </location>
</feature>
<evidence type="ECO:0000313" key="9">
    <source>
        <dbReference type="EMBL" id="RWS14153.1"/>
    </source>
</evidence>
<evidence type="ECO:0000256" key="1">
    <source>
        <dbReference type="ARBA" id="ARBA00004141"/>
    </source>
</evidence>
<dbReference type="AlphaFoldDB" id="A0A3S3PA98"/>
<keyword evidence="3 5" id="KW-1133">Transmembrane helix</keyword>
<feature type="transmembrane region" description="Helical" evidence="5">
    <location>
        <begin position="61"/>
        <end position="79"/>
    </location>
</feature>
<evidence type="ECO:0000256" key="4">
    <source>
        <dbReference type="ARBA" id="ARBA00023136"/>
    </source>
</evidence>
<protein>
    <submittedName>
        <fullName evidence="10">DC-STAMP domain-containing protein 1-like protein</fullName>
    </submittedName>
</protein>
<comment type="subcellular location">
    <subcellularLocation>
        <location evidence="1">Membrane</location>
        <topology evidence="1">Multi-pass membrane protein</topology>
    </subcellularLocation>
</comment>
<feature type="domain" description="E3 ubiquitin-protein ligase DCST1-like C-terminal" evidence="7">
    <location>
        <begin position="669"/>
        <end position="710"/>
    </location>
</feature>
<dbReference type="PANTHER" id="PTHR21041">
    <property type="entry name" value="DENDRITIC CELL-SPECIFIC TRANSMEMBRANE PROTEIN"/>
    <property type="match status" value="1"/>
</dbReference>
<reference evidence="10 11" key="1">
    <citation type="journal article" date="2018" name="Gigascience">
        <title>Genomes of trombidid mites reveal novel predicted allergens and laterally-transferred genes associated with secondary metabolism.</title>
        <authorList>
            <person name="Dong X."/>
            <person name="Chaisiri K."/>
            <person name="Xia D."/>
            <person name="Armstrong S.D."/>
            <person name="Fang Y."/>
            <person name="Donnelly M.J."/>
            <person name="Kadowaki T."/>
            <person name="McGarry J.W."/>
            <person name="Darby A.C."/>
            <person name="Makepeace B.L."/>
        </authorList>
    </citation>
    <scope>NUCLEOTIDE SEQUENCE [LARGE SCALE GENOMIC DNA]</scope>
    <source>
        <strain evidence="10">UoL-WK</strain>
    </source>
</reference>
<dbReference type="EMBL" id="NCKU01000826">
    <property type="protein sequence ID" value="RWS14000.1"/>
    <property type="molecule type" value="Genomic_DNA"/>
</dbReference>
<feature type="transmembrane region" description="Helical" evidence="5">
    <location>
        <begin position="566"/>
        <end position="585"/>
    </location>
</feature>
<dbReference type="InterPro" id="IPR051856">
    <property type="entry name" value="CSR-E3_Ligase_Protein"/>
</dbReference>
<name>A0A3S3PA98_9ACAR</name>
<sequence>MLEKVKLRRKPQYLGHIGTRRHRLFDRTKHALKKFMESKFPTTYFILFKAKQEEFRATRRLLSFPIGLIIGFLFHKIMISKFDFPPDLDSFLLAFITVLTGIVYTLSIQFRVVSWLVIPTFFGKISRSYILALTFAVVVGEPIANIVFNTYDSLRVIGCTFALNWNHTSAKLNLIFKPIKDIIVGFGKESPNITKKANQIREKFLPFKKEVQSETEIDESRKNTDYVDEKQKSESRVAKIEQSFQELLESGKSKSQAVYGRKLEYRCENIFSLGVKGCRMMFKNAEQRCYKKLPVIGYLLCWPMKLTFICKLVVLLAGRRTCEAMPNMSPNFGEGFDAAEEAVDEFKENFKAELQYKLVVPNEPLEMTTPADIQKAIKRQFDRKKRYFVWVHSMLNRFLAIIFLLVFLRANKYHNLYLRKIYFDNVYITAYFRHIDARRKANSKMCVLPLKRIEKFEFVDVLEMRLSPEERRKSKSSIAILLSVVIAVTVILYIDYVFATMLTIFRRNAYIDFEQKGVHSISVQVFGNGTMAKMVRSIIKDFSKEEQLSSLTSTEKCLPRPRVTEWSSIIFIYLLFALSFVINYFEAYFQRLRRLICAFFYPIREKKRILYLYNDRLKKRKSYLRYLIHRTRKLVRDKSASVDAGFFESLAHSSSYFKFLRRFSFAKSSCVICDEKEDETFRKCGNDGCDLLYCEQCWRAVKRTCYGCDPFQSDDTDLTEDDI</sequence>